<keyword evidence="2" id="KW-0813">Transport</keyword>
<evidence type="ECO:0000256" key="4">
    <source>
        <dbReference type="ARBA" id="ARBA00022840"/>
    </source>
</evidence>
<evidence type="ECO:0000259" key="5">
    <source>
        <dbReference type="PROSITE" id="PS50893"/>
    </source>
</evidence>
<dbReference type="GO" id="GO:0005524">
    <property type="term" value="F:ATP binding"/>
    <property type="evidence" value="ECO:0007669"/>
    <property type="project" value="UniProtKB-KW"/>
</dbReference>
<comment type="caution">
    <text evidence="6">The sequence shown here is derived from an EMBL/GenBank/DDBJ whole genome shotgun (WGS) entry which is preliminary data.</text>
</comment>
<dbReference type="GeneID" id="29747835"/>
<dbReference type="GO" id="GO:0016887">
    <property type="term" value="F:ATP hydrolysis activity"/>
    <property type="evidence" value="ECO:0007669"/>
    <property type="project" value="InterPro"/>
</dbReference>
<dbReference type="InterPro" id="IPR017871">
    <property type="entry name" value="ABC_transporter-like_CS"/>
</dbReference>
<accession>A0A0F2DVM0</accession>
<dbReference type="SUPFAM" id="SSF52540">
    <property type="entry name" value="P-loop containing nucleoside triphosphate hydrolases"/>
    <property type="match status" value="1"/>
</dbReference>
<dbReference type="CDD" id="cd03235">
    <property type="entry name" value="ABC_Metallic_Cations"/>
    <property type="match status" value="1"/>
</dbReference>
<evidence type="ECO:0000256" key="2">
    <source>
        <dbReference type="ARBA" id="ARBA00022448"/>
    </source>
</evidence>
<keyword evidence="3" id="KW-0547">Nucleotide-binding</keyword>
<comment type="similarity">
    <text evidence="1">Belongs to the ABC transporter superfamily.</text>
</comment>
<evidence type="ECO:0000256" key="3">
    <source>
        <dbReference type="ARBA" id="ARBA00022741"/>
    </source>
</evidence>
<dbReference type="Pfam" id="PF00005">
    <property type="entry name" value="ABC_tran"/>
    <property type="match status" value="1"/>
</dbReference>
<organism evidence="6 7">
    <name type="scientific">Streptococcus infantis</name>
    <dbReference type="NCBI Taxonomy" id="68892"/>
    <lineage>
        <taxon>Bacteria</taxon>
        <taxon>Bacillati</taxon>
        <taxon>Bacillota</taxon>
        <taxon>Bacilli</taxon>
        <taxon>Lactobacillales</taxon>
        <taxon>Streptococcaceae</taxon>
        <taxon>Streptococcus</taxon>
    </lineage>
</organism>
<dbReference type="InterPro" id="IPR003593">
    <property type="entry name" value="AAA+_ATPase"/>
</dbReference>
<dbReference type="PANTHER" id="PTHR42734">
    <property type="entry name" value="METAL TRANSPORT SYSTEM ATP-BINDING PROTEIN TM_0124-RELATED"/>
    <property type="match status" value="1"/>
</dbReference>
<dbReference type="PROSITE" id="PS00211">
    <property type="entry name" value="ABC_TRANSPORTER_1"/>
    <property type="match status" value="1"/>
</dbReference>
<dbReference type="Proteomes" id="UP000033489">
    <property type="component" value="Unassembled WGS sequence"/>
</dbReference>
<dbReference type="EMBL" id="JYGT01000009">
    <property type="protein sequence ID" value="KJQ75068.1"/>
    <property type="molecule type" value="Genomic_DNA"/>
</dbReference>
<dbReference type="PATRIC" id="fig|28037.216.peg.1309"/>
<name>A0A0F2DVM0_9STRE</name>
<reference evidence="6 7" key="1">
    <citation type="submission" date="2015-02" db="EMBL/GenBank/DDBJ databases">
        <title>Evolution of amylase-binding proteins of oral streptococcal species.</title>
        <authorList>
            <person name="Haase E.M."/>
        </authorList>
    </citation>
    <scope>NUCLEOTIDE SEQUENCE [LARGE SCALE GENOMIC DNA]</scope>
    <source>
        <strain evidence="6 7">UC921A</strain>
    </source>
</reference>
<dbReference type="InterPro" id="IPR027417">
    <property type="entry name" value="P-loop_NTPase"/>
</dbReference>
<evidence type="ECO:0000313" key="7">
    <source>
        <dbReference type="Proteomes" id="UP000033489"/>
    </source>
</evidence>
<proteinExistence type="inferred from homology"/>
<dbReference type="OrthoDB" id="9806726at2"/>
<protein>
    <submittedName>
        <fullName evidence="6">Manganese ABC transporter ATP-binding protein</fullName>
    </submittedName>
</protein>
<dbReference type="PROSITE" id="PS50893">
    <property type="entry name" value="ABC_TRANSPORTER_2"/>
    <property type="match status" value="1"/>
</dbReference>
<evidence type="ECO:0000313" key="6">
    <source>
        <dbReference type="EMBL" id="KJQ75068.1"/>
    </source>
</evidence>
<dbReference type="PANTHER" id="PTHR42734:SF5">
    <property type="entry name" value="IRON TRANSPORT SYSTEM ATP-BINDING PROTEIN HI_0361-RELATED"/>
    <property type="match status" value="1"/>
</dbReference>
<dbReference type="Gene3D" id="3.40.50.300">
    <property type="entry name" value="P-loop containing nucleotide triphosphate hydrolases"/>
    <property type="match status" value="1"/>
</dbReference>
<dbReference type="SMART" id="SM00382">
    <property type="entry name" value="AAA"/>
    <property type="match status" value="1"/>
</dbReference>
<dbReference type="FunFam" id="3.40.50.300:FF:000134">
    <property type="entry name" value="Iron-enterobactin ABC transporter ATP-binding protein"/>
    <property type="match status" value="1"/>
</dbReference>
<feature type="domain" description="ABC transporter" evidence="5">
    <location>
        <begin position="2"/>
        <end position="233"/>
    </location>
</feature>
<gene>
    <name evidence="6" type="primary">psaB</name>
    <name evidence="6" type="ORF">TZ94_01362</name>
</gene>
<dbReference type="InterPro" id="IPR050153">
    <property type="entry name" value="Metal_Ion_Import_ABC"/>
</dbReference>
<dbReference type="InterPro" id="IPR003439">
    <property type="entry name" value="ABC_transporter-like_ATP-bd"/>
</dbReference>
<dbReference type="AlphaFoldDB" id="A0A0F2DVM0"/>
<keyword evidence="4 6" id="KW-0067">ATP-binding</keyword>
<sequence length="240" mass="26876">MIRIENLSVSYKETLALKDISLVLQGPTITGIIGPNGAGKSTLLKGMLGIIPHQGQAFLDDKEVKKSLHRVAYVEQKIHIDYNFPIKVKECVSLGLFPSIPLFRSLNAKHWKKVQEALEIVDLADYAERQISQLSGGQFQRVLIARCLVQEADYILLDEPFVGIDSVSEEIIMNTLRDLKKAGKTVLIVHHDLSKVPNYFDQVLLVNREVIAFGPTKETFTQANLKEAYGNRLFFNGGDL</sequence>
<evidence type="ECO:0000256" key="1">
    <source>
        <dbReference type="ARBA" id="ARBA00005417"/>
    </source>
</evidence>
<dbReference type="RefSeq" id="WP_006148892.1">
    <property type="nucleotide sequence ID" value="NZ_JYGT01000009.1"/>
</dbReference>